<feature type="region of interest" description="Disordered" evidence="1">
    <location>
        <begin position="531"/>
        <end position="603"/>
    </location>
</feature>
<evidence type="ECO:0000313" key="4">
    <source>
        <dbReference type="Proteomes" id="UP000015101"/>
    </source>
</evidence>
<dbReference type="Proteomes" id="UP000015101">
    <property type="component" value="Unassembled WGS sequence"/>
</dbReference>
<dbReference type="CTD" id="20198289"/>
<gene>
    <name evidence="3" type="primary">20198289</name>
    <name evidence="2" type="ORF">HELRODRAFT_159375</name>
</gene>
<keyword evidence="4" id="KW-1185">Reference proteome</keyword>
<dbReference type="EMBL" id="AMQM01000240">
    <property type="status" value="NOT_ANNOTATED_CDS"/>
    <property type="molecule type" value="Genomic_DNA"/>
</dbReference>
<reference evidence="4" key="1">
    <citation type="submission" date="2012-12" db="EMBL/GenBank/DDBJ databases">
        <authorList>
            <person name="Hellsten U."/>
            <person name="Grimwood J."/>
            <person name="Chapman J.A."/>
            <person name="Shapiro H."/>
            <person name="Aerts A."/>
            <person name="Otillar R.P."/>
            <person name="Terry A.Y."/>
            <person name="Boore J.L."/>
            <person name="Simakov O."/>
            <person name="Marletaz F."/>
            <person name="Cho S.-J."/>
            <person name="Edsinger-Gonzales E."/>
            <person name="Havlak P."/>
            <person name="Kuo D.-H."/>
            <person name="Larsson T."/>
            <person name="Lv J."/>
            <person name="Arendt D."/>
            <person name="Savage R."/>
            <person name="Osoegawa K."/>
            <person name="de Jong P."/>
            <person name="Lindberg D.R."/>
            <person name="Seaver E.C."/>
            <person name="Weisblat D.A."/>
            <person name="Putnam N.H."/>
            <person name="Grigoriev I.V."/>
            <person name="Rokhsar D.S."/>
        </authorList>
    </citation>
    <scope>NUCLEOTIDE SEQUENCE</scope>
</reference>
<name>T1ENY9_HELRO</name>
<reference evidence="3" key="3">
    <citation type="submission" date="2015-06" db="UniProtKB">
        <authorList>
            <consortium name="EnsemblMetazoa"/>
        </authorList>
    </citation>
    <scope>IDENTIFICATION</scope>
</reference>
<dbReference type="EMBL" id="KB095811">
    <property type="protein sequence ID" value="ESO12790.1"/>
    <property type="molecule type" value="Genomic_DNA"/>
</dbReference>
<dbReference type="InParanoid" id="T1ENY9"/>
<evidence type="ECO:0000256" key="1">
    <source>
        <dbReference type="SAM" id="MobiDB-lite"/>
    </source>
</evidence>
<dbReference type="GeneID" id="20198289"/>
<dbReference type="HOGENOM" id="CLU_319402_0_0_1"/>
<feature type="compositionally biased region" description="Polar residues" evidence="1">
    <location>
        <begin position="548"/>
        <end position="563"/>
    </location>
</feature>
<dbReference type="KEGG" id="hro:HELRODRAFT_159375"/>
<proteinExistence type="predicted"/>
<dbReference type="EnsemblMetazoa" id="HelroT159375">
    <property type="protein sequence ID" value="HelroP159375"/>
    <property type="gene ID" value="HelroG159375"/>
</dbReference>
<dbReference type="AlphaFoldDB" id="T1ENY9"/>
<evidence type="ECO:0000313" key="2">
    <source>
        <dbReference type="EMBL" id="ESO12790.1"/>
    </source>
</evidence>
<reference evidence="2 4" key="2">
    <citation type="journal article" date="2013" name="Nature">
        <title>Insights into bilaterian evolution from three spiralian genomes.</title>
        <authorList>
            <person name="Simakov O."/>
            <person name="Marletaz F."/>
            <person name="Cho S.J."/>
            <person name="Edsinger-Gonzales E."/>
            <person name="Havlak P."/>
            <person name="Hellsten U."/>
            <person name="Kuo D.H."/>
            <person name="Larsson T."/>
            <person name="Lv J."/>
            <person name="Arendt D."/>
            <person name="Savage R."/>
            <person name="Osoegawa K."/>
            <person name="de Jong P."/>
            <person name="Grimwood J."/>
            <person name="Chapman J.A."/>
            <person name="Shapiro H."/>
            <person name="Aerts A."/>
            <person name="Otillar R.P."/>
            <person name="Terry A.Y."/>
            <person name="Boore J.L."/>
            <person name="Grigoriev I.V."/>
            <person name="Lindberg D.R."/>
            <person name="Seaver E.C."/>
            <person name="Weisblat D.A."/>
            <person name="Putnam N.H."/>
            <person name="Rokhsar D.S."/>
        </authorList>
    </citation>
    <scope>NUCLEOTIDE SEQUENCE</scope>
</reference>
<feature type="compositionally biased region" description="Basic and acidic residues" evidence="1">
    <location>
        <begin position="531"/>
        <end position="547"/>
    </location>
</feature>
<evidence type="ECO:0000313" key="3">
    <source>
        <dbReference type="EnsemblMetazoa" id="HelroP159375"/>
    </source>
</evidence>
<organism evidence="3 4">
    <name type="scientific">Helobdella robusta</name>
    <name type="common">Californian leech</name>
    <dbReference type="NCBI Taxonomy" id="6412"/>
    <lineage>
        <taxon>Eukaryota</taxon>
        <taxon>Metazoa</taxon>
        <taxon>Spiralia</taxon>
        <taxon>Lophotrochozoa</taxon>
        <taxon>Annelida</taxon>
        <taxon>Clitellata</taxon>
        <taxon>Hirudinea</taxon>
        <taxon>Rhynchobdellida</taxon>
        <taxon>Glossiphoniidae</taxon>
        <taxon>Helobdella</taxon>
    </lineage>
</organism>
<accession>T1ENY9</accession>
<dbReference type="RefSeq" id="XP_009009510.1">
    <property type="nucleotide sequence ID" value="XM_009011262.1"/>
</dbReference>
<feature type="compositionally biased region" description="Low complexity" evidence="1">
    <location>
        <begin position="576"/>
        <end position="585"/>
    </location>
</feature>
<protein>
    <submittedName>
        <fullName evidence="2 3">Uncharacterized protein</fullName>
    </submittedName>
</protein>
<sequence length="910" mass="103113">MEEERKFNSNSDPDSGVGSEVDSNQASPVPRCQVEDGSRIKQAFRRTAANKKIHKKFSTLGVLNEPDDEFNSYYPNDDVFITSDDSINSMKTDQFGAQFTGMANTANPVESFVANSYVVSNSRRGVMNKNGYINKNITTDNVKSSFSVVNDYTVADSVSTSNYESDVSQQLFDKSRIISCNQIQHDNINRNIKHVNNGNIYNYNDYNNNKFNCKKITNVSTLFINGNKANINHTKANNVDEFYFINSSESGNNKTPTSKLVSMENNDSSNQHTNTFNINSQFTFNKQHDIHPHRQISFPTSPSSTITHKPFKIHSVACTPILPKYFRSISCPLGQQTPPSNRNPLPTYDEVVEFKKSSTNITEDTKQDINGHVIERVPLHNVQHRKIFNASSNSKENGSLQKKLEQTTINTLHSHSQIPYFCLLTPEKTQTLPKLETPKSYLPKKYGKVLLDQKMTNLNISKTTTKLNNIITDKKNNNDDDNINFNNDNSNLNNKVTSTENLHFNKSSHVIKSTNEISSLNKIMLNSIKTDKTGSNRKVERTEKFRSTSESNQNQTRVSNFENFDNLHHNSKIKTKTSPSSASSTPNKMHNESDVDSCSSSSNTTPRKFFRFLSLTFKSKKTPKMAPKAFEMSEIVKPPIVDKLKPNEMSLSNNPINYHSLDKNTDKKINAYSLDRTSAKVRLNFDNGGSSNTSTSTKSSLKNKKFLRSLSTTPETKIVHFENDDSSAVHSQKFRTFELKKELEKRVFELYQNDSLNDTAKENSVDNIPDNNPNSKSQYETKKFRLLHSSRKMLIHCKELSLLVVDSNINVETTKRLCLKRYQDFLASFINFIDSFVSLKSSANSLDTKRELSSLGQELLLSGLSISDKSVIWFQNGSLSKDHLNEYKNCINKFSHLCARLSCVLKESIE</sequence>
<feature type="region of interest" description="Disordered" evidence="1">
    <location>
        <begin position="1"/>
        <end position="37"/>
    </location>
</feature>